<keyword evidence="2" id="KW-1185">Reference proteome</keyword>
<accession>A0ACB9H0G9</accession>
<sequence>MLPVFLLLFLSHIPFSPAAATTINNITLPGCPSKCGNLTIPYPFGIESGCSVGPWFDIICNTSFNPPKAFLPADLFFYSGDSRFHRVEVVDISDEHVRVKNLIASTCYDQTGVIIQVNVSGLVVENSFYTLSELNKVIAVGCDDYSFTSPVAGIEGKNFTSGCVSVCSNVNDVSVGSCSGMGCCSTSLPNGLTTYLATVFSLDDHTGIWSFNKCGYTFVGEESAFTFRGASDLADPDFVNRTAETVPVVLNWVIGSRTCNDYKRTSDYYCQQNSVCVDFTSGKRGYRCSCESGYEGNPYLPPGCHDIDECADPNNNPCNGTCTNLPGSFNCSCPHGFEGDGTKDGSGCRSTNSKSPVLKLSLGKKPLSMERSQAERNLAAYFLVSMKTNNLFQILDPRVIREGSLEQLQAIGSLVKRCLSMNGYDRPTMKEVAMELESLRKFTKQPWVNQHGSEDGLSLMSEGEHLDLYNVSINPYTDSIEASSLYSSDQFHSLVQTRRNIVRGHCLAKFGILPIVTFTPLAPYSPVSAILPLIIVIGATMVKEGIEDWQRQQQVEKDEFFPAYLLLLSSSEGRKLKVGDIVKVEKDEDAICYVTVNDQRYALSPQQLLLRDSTL</sequence>
<name>A0ACB9H0G9_CICIN</name>
<protein>
    <submittedName>
        <fullName evidence="1">Uncharacterized protein</fullName>
    </submittedName>
</protein>
<gene>
    <name evidence="1" type="ORF">L2E82_01448</name>
</gene>
<comment type="caution">
    <text evidence="1">The sequence shown here is derived from an EMBL/GenBank/DDBJ whole genome shotgun (WGS) entry which is preliminary data.</text>
</comment>
<organism evidence="1 2">
    <name type="scientific">Cichorium intybus</name>
    <name type="common">Chicory</name>
    <dbReference type="NCBI Taxonomy" id="13427"/>
    <lineage>
        <taxon>Eukaryota</taxon>
        <taxon>Viridiplantae</taxon>
        <taxon>Streptophyta</taxon>
        <taxon>Embryophyta</taxon>
        <taxon>Tracheophyta</taxon>
        <taxon>Spermatophyta</taxon>
        <taxon>Magnoliopsida</taxon>
        <taxon>eudicotyledons</taxon>
        <taxon>Gunneridae</taxon>
        <taxon>Pentapetalae</taxon>
        <taxon>asterids</taxon>
        <taxon>campanulids</taxon>
        <taxon>Asterales</taxon>
        <taxon>Asteraceae</taxon>
        <taxon>Cichorioideae</taxon>
        <taxon>Cichorieae</taxon>
        <taxon>Cichoriinae</taxon>
        <taxon>Cichorium</taxon>
    </lineage>
</organism>
<dbReference type="Proteomes" id="UP001055811">
    <property type="component" value="Linkage Group LG01"/>
</dbReference>
<proteinExistence type="predicted"/>
<evidence type="ECO:0000313" key="1">
    <source>
        <dbReference type="EMBL" id="KAI3788675.1"/>
    </source>
</evidence>
<reference evidence="2" key="1">
    <citation type="journal article" date="2022" name="Mol. Ecol. Resour.">
        <title>The genomes of chicory, endive, great burdock and yacon provide insights into Asteraceae palaeo-polyploidization history and plant inulin production.</title>
        <authorList>
            <person name="Fan W."/>
            <person name="Wang S."/>
            <person name="Wang H."/>
            <person name="Wang A."/>
            <person name="Jiang F."/>
            <person name="Liu H."/>
            <person name="Zhao H."/>
            <person name="Xu D."/>
            <person name="Zhang Y."/>
        </authorList>
    </citation>
    <scope>NUCLEOTIDE SEQUENCE [LARGE SCALE GENOMIC DNA]</scope>
    <source>
        <strain evidence="2">cv. Punajuju</strain>
    </source>
</reference>
<reference evidence="1 2" key="2">
    <citation type="journal article" date="2022" name="Mol. Ecol. Resour.">
        <title>The genomes of chicory, endive, great burdock and yacon provide insights into Asteraceae paleo-polyploidization history and plant inulin production.</title>
        <authorList>
            <person name="Fan W."/>
            <person name="Wang S."/>
            <person name="Wang H."/>
            <person name="Wang A."/>
            <person name="Jiang F."/>
            <person name="Liu H."/>
            <person name="Zhao H."/>
            <person name="Xu D."/>
            <person name="Zhang Y."/>
        </authorList>
    </citation>
    <scope>NUCLEOTIDE SEQUENCE [LARGE SCALE GENOMIC DNA]</scope>
    <source>
        <strain evidence="2">cv. Punajuju</strain>
        <tissue evidence="1">Leaves</tissue>
    </source>
</reference>
<dbReference type="EMBL" id="CM042009">
    <property type="protein sequence ID" value="KAI3788675.1"/>
    <property type="molecule type" value="Genomic_DNA"/>
</dbReference>
<evidence type="ECO:0000313" key="2">
    <source>
        <dbReference type="Proteomes" id="UP001055811"/>
    </source>
</evidence>